<proteinExistence type="predicted"/>
<accession>A0A0A9AFW6</accession>
<sequence>MRTGIRYTDNSHSISVQDHSINS</sequence>
<feature type="region of interest" description="Disordered" evidence="1">
    <location>
        <begin position="1"/>
        <end position="23"/>
    </location>
</feature>
<reference evidence="2" key="1">
    <citation type="submission" date="2014-09" db="EMBL/GenBank/DDBJ databases">
        <authorList>
            <person name="Magalhaes I.L.F."/>
            <person name="Oliveira U."/>
            <person name="Santos F.R."/>
            <person name="Vidigal T.H.D.A."/>
            <person name="Brescovit A.D."/>
            <person name="Santos A.J."/>
        </authorList>
    </citation>
    <scope>NUCLEOTIDE SEQUENCE</scope>
    <source>
        <tissue evidence="2">Shoot tissue taken approximately 20 cm above the soil surface</tissue>
    </source>
</reference>
<evidence type="ECO:0000256" key="1">
    <source>
        <dbReference type="SAM" id="MobiDB-lite"/>
    </source>
</evidence>
<dbReference type="AlphaFoldDB" id="A0A0A9AFW6"/>
<feature type="compositionally biased region" description="Polar residues" evidence="1">
    <location>
        <begin position="8"/>
        <end position="23"/>
    </location>
</feature>
<protein>
    <submittedName>
        <fullName evidence="2">Uncharacterized protein</fullName>
    </submittedName>
</protein>
<reference evidence="2" key="2">
    <citation type="journal article" date="2015" name="Data Brief">
        <title>Shoot transcriptome of the giant reed, Arundo donax.</title>
        <authorList>
            <person name="Barrero R.A."/>
            <person name="Guerrero F.D."/>
            <person name="Moolhuijzen P."/>
            <person name="Goolsby J.A."/>
            <person name="Tidwell J."/>
            <person name="Bellgard S.E."/>
            <person name="Bellgard M.I."/>
        </authorList>
    </citation>
    <scope>NUCLEOTIDE SEQUENCE</scope>
    <source>
        <tissue evidence="2">Shoot tissue taken approximately 20 cm above the soil surface</tissue>
    </source>
</reference>
<dbReference type="EMBL" id="GBRH01250065">
    <property type="protein sequence ID" value="JAD47830.1"/>
    <property type="molecule type" value="Transcribed_RNA"/>
</dbReference>
<name>A0A0A9AFW6_ARUDO</name>
<evidence type="ECO:0000313" key="2">
    <source>
        <dbReference type="EMBL" id="JAD47830.1"/>
    </source>
</evidence>
<organism evidence="2">
    <name type="scientific">Arundo donax</name>
    <name type="common">Giant reed</name>
    <name type="synonym">Donax arundinaceus</name>
    <dbReference type="NCBI Taxonomy" id="35708"/>
    <lineage>
        <taxon>Eukaryota</taxon>
        <taxon>Viridiplantae</taxon>
        <taxon>Streptophyta</taxon>
        <taxon>Embryophyta</taxon>
        <taxon>Tracheophyta</taxon>
        <taxon>Spermatophyta</taxon>
        <taxon>Magnoliopsida</taxon>
        <taxon>Liliopsida</taxon>
        <taxon>Poales</taxon>
        <taxon>Poaceae</taxon>
        <taxon>PACMAD clade</taxon>
        <taxon>Arundinoideae</taxon>
        <taxon>Arundineae</taxon>
        <taxon>Arundo</taxon>
    </lineage>
</organism>